<dbReference type="PANTHER" id="PTHR23028">
    <property type="entry name" value="ACETYLTRANSFERASE"/>
    <property type="match status" value="1"/>
</dbReference>
<evidence type="ECO:0000256" key="3">
    <source>
        <dbReference type="ARBA" id="ARBA00022679"/>
    </source>
</evidence>
<keyword evidence="5 8" id="KW-1133">Transmembrane helix</keyword>
<reference evidence="10 11" key="1">
    <citation type="submission" date="2020-03" db="EMBL/GenBank/DDBJ databases">
        <title>Comparative genomics of Weissella paramesenteroides.</title>
        <authorList>
            <person name="Kant R."/>
            <person name="Takala T."/>
            <person name="Saris P."/>
        </authorList>
    </citation>
    <scope>NUCLEOTIDE SEQUENCE [LARGE SCALE GENOMIC DNA]</scope>
    <source>
        <strain evidence="10 11">SJ27-4</strain>
    </source>
</reference>
<evidence type="ECO:0000313" key="10">
    <source>
        <dbReference type="EMBL" id="MDF8371389.1"/>
    </source>
</evidence>
<evidence type="ECO:0000313" key="11">
    <source>
        <dbReference type="Proteomes" id="UP001215461"/>
    </source>
</evidence>
<feature type="transmembrane region" description="Helical" evidence="8">
    <location>
        <begin position="307"/>
        <end position="326"/>
    </location>
</feature>
<feature type="transmembrane region" description="Helical" evidence="8">
    <location>
        <begin position="269"/>
        <end position="287"/>
    </location>
</feature>
<dbReference type="InterPro" id="IPR002656">
    <property type="entry name" value="Acyl_transf_3_dom"/>
</dbReference>
<dbReference type="EMBL" id="JAANXN010000008">
    <property type="protein sequence ID" value="MDF8371389.1"/>
    <property type="molecule type" value="Genomic_DNA"/>
</dbReference>
<feature type="domain" description="Acyltransferase 3" evidence="9">
    <location>
        <begin position="4"/>
        <end position="349"/>
    </location>
</feature>
<dbReference type="GO" id="GO:0016746">
    <property type="term" value="F:acyltransferase activity"/>
    <property type="evidence" value="ECO:0007669"/>
    <property type="project" value="UniProtKB-KW"/>
</dbReference>
<feature type="transmembrane region" description="Helical" evidence="8">
    <location>
        <begin position="375"/>
        <end position="394"/>
    </location>
</feature>
<evidence type="ECO:0000256" key="8">
    <source>
        <dbReference type="SAM" id="Phobius"/>
    </source>
</evidence>
<feature type="transmembrane region" description="Helical" evidence="8">
    <location>
        <begin position="175"/>
        <end position="195"/>
    </location>
</feature>
<evidence type="ECO:0000256" key="5">
    <source>
        <dbReference type="ARBA" id="ARBA00022989"/>
    </source>
</evidence>
<feature type="transmembrane region" description="Helical" evidence="8">
    <location>
        <begin position="332"/>
        <end position="354"/>
    </location>
</feature>
<keyword evidence="3" id="KW-0808">Transferase</keyword>
<feature type="transmembrane region" description="Helical" evidence="8">
    <location>
        <begin position="201"/>
        <end position="221"/>
    </location>
</feature>
<dbReference type="InterPro" id="IPR036514">
    <property type="entry name" value="SGNH_hydro_sf"/>
</dbReference>
<dbReference type="PANTHER" id="PTHR23028:SF53">
    <property type="entry name" value="ACYL_TRANSF_3 DOMAIN-CONTAINING PROTEIN"/>
    <property type="match status" value="1"/>
</dbReference>
<dbReference type="AlphaFoldDB" id="A0ABD4XJF9"/>
<evidence type="ECO:0000256" key="1">
    <source>
        <dbReference type="ARBA" id="ARBA00004651"/>
    </source>
</evidence>
<dbReference type="Pfam" id="PF01757">
    <property type="entry name" value="Acyl_transf_3"/>
    <property type="match status" value="1"/>
</dbReference>
<protein>
    <submittedName>
        <fullName evidence="10">Acyltransferase</fullName>
    </submittedName>
</protein>
<keyword evidence="6 8" id="KW-0472">Membrane</keyword>
<name>A0ABD4XJF9_WEIPA</name>
<evidence type="ECO:0000256" key="6">
    <source>
        <dbReference type="ARBA" id="ARBA00023136"/>
    </source>
</evidence>
<keyword evidence="7 10" id="KW-0012">Acyltransferase</keyword>
<comment type="caution">
    <text evidence="10">The sequence shown here is derived from an EMBL/GenBank/DDBJ whole genome shotgun (WGS) entry which is preliminary data.</text>
</comment>
<dbReference type="GO" id="GO:0005886">
    <property type="term" value="C:plasma membrane"/>
    <property type="evidence" value="ECO:0007669"/>
    <property type="project" value="UniProtKB-SubCell"/>
</dbReference>
<dbReference type="KEGG" id="wpa:CO680_04105"/>
<feature type="transmembrane region" description="Helical" evidence="8">
    <location>
        <begin position="7"/>
        <end position="23"/>
    </location>
</feature>
<gene>
    <name evidence="10" type="ORF">G9403_06995</name>
</gene>
<feature type="transmembrane region" description="Helical" evidence="8">
    <location>
        <begin position="134"/>
        <end position="154"/>
    </location>
</feature>
<accession>A0ABD4XJF9</accession>
<dbReference type="Proteomes" id="UP001215461">
    <property type="component" value="Unassembled WGS sequence"/>
</dbReference>
<dbReference type="InterPro" id="IPR050879">
    <property type="entry name" value="Acyltransferase_3"/>
</dbReference>
<feature type="transmembrane region" description="Helical" evidence="8">
    <location>
        <begin position="72"/>
        <end position="90"/>
    </location>
</feature>
<dbReference type="RefSeq" id="WP_002827301.1">
    <property type="nucleotide sequence ID" value="NZ_CABKOP010000013.1"/>
</dbReference>
<feature type="transmembrane region" description="Helical" evidence="8">
    <location>
        <begin position="242"/>
        <end position="263"/>
    </location>
</feature>
<evidence type="ECO:0000256" key="7">
    <source>
        <dbReference type="ARBA" id="ARBA00023315"/>
    </source>
</evidence>
<keyword evidence="4 8" id="KW-0812">Transmembrane</keyword>
<sequence>MRIKWFSFIRIAGLLAVLSYHFFSNAYTGGFIGVDIFFTFSGFLITALMIDEFSKSRQFKLIKFYQRRFNRIVPPLILSVLVVIPFTYFVSSDYITGLGKQVAAAIGFTTNYFEIATGGSYESKFIPHLFVHTWSLAVEMHFYILWGLVVALIARKLQRSSLSQGEALKSFRFRLSVLSLLVIIISVVMMGIRSFNLTDYSAIYFSSLTHCFPFFVGSLTATFTGIQSVPRRFNKKLQQATLLPTISTLFGAFIVLGILGYLLKFDSQLTYLGGILFASIVAAFTIVKARTLHQLTSSISEPKWATFIADISYSMYLYHWPLFVIFSQITSVFWAVILTIGIGVPCSAISYYIIEPILAGKQPHAIKRTTVIPKLKSALVLIAIVLLGVTGYTIHSAPNLTSLEQRLWVGSLYQARDNLNTTRDIVAASIKQQKQAKAQKAEDKKIATIPKGVSIIGDSVTLGTRDYLQKNVADSTVDAAGDRTMDLAYQVMMRAQSNKILRQNVVICIGTNALPGSQEQLEKLITDLAPGHRLILVTPYDRRADATWNSSKLADFERTLPQKYNYITIADWQKMAQQHPEVFDGTDGVHFAGRHSGDVIYAETINQGLKQAAKGPLKK</sequence>
<dbReference type="SUPFAM" id="SSF52266">
    <property type="entry name" value="SGNH hydrolase"/>
    <property type="match status" value="1"/>
</dbReference>
<comment type="subcellular location">
    <subcellularLocation>
        <location evidence="1">Cell membrane</location>
        <topology evidence="1">Multi-pass membrane protein</topology>
    </subcellularLocation>
</comment>
<dbReference type="Gene3D" id="3.40.50.1110">
    <property type="entry name" value="SGNH hydrolase"/>
    <property type="match status" value="1"/>
</dbReference>
<evidence type="ECO:0000259" key="9">
    <source>
        <dbReference type="Pfam" id="PF01757"/>
    </source>
</evidence>
<keyword evidence="2" id="KW-1003">Cell membrane</keyword>
<proteinExistence type="predicted"/>
<evidence type="ECO:0000256" key="4">
    <source>
        <dbReference type="ARBA" id="ARBA00022692"/>
    </source>
</evidence>
<feature type="transmembrane region" description="Helical" evidence="8">
    <location>
        <begin position="29"/>
        <end position="51"/>
    </location>
</feature>
<organism evidence="10 11">
    <name type="scientific">Weissella paramesenteroides</name>
    <name type="common">Leuconostoc paramesenteroides</name>
    <dbReference type="NCBI Taxonomy" id="1249"/>
    <lineage>
        <taxon>Bacteria</taxon>
        <taxon>Bacillati</taxon>
        <taxon>Bacillota</taxon>
        <taxon>Bacilli</taxon>
        <taxon>Lactobacillales</taxon>
        <taxon>Lactobacillaceae</taxon>
        <taxon>Weissella</taxon>
    </lineage>
</organism>
<evidence type="ECO:0000256" key="2">
    <source>
        <dbReference type="ARBA" id="ARBA00022475"/>
    </source>
</evidence>